<evidence type="ECO:0000256" key="4">
    <source>
        <dbReference type="ARBA" id="ARBA00023157"/>
    </source>
</evidence>
<comment type="catalytic activity">
    <reaction evidence="6">
        <text>a hydroperoxide + [thioredoxin]-dithiol = an alcohol + [thioredoxin]-disulfide + H2O</text>
        <dbReference type="Rhea" id="RHEA:62620"/>
        <dbReference type="Rhea" id="RHEA-COMP:10698"/>
        <dbReference type="Rhea" id="RHEA-COMP:10700"/>
        <dbReference type="ChEBI" id="CHEBI:15377"/>
        <dbReference type="ChEBI" id="CHEBI:29950"/>
        <dbReference type="ChEBI" id="CHEBI:30879"/>
        <dbReference type="ChEBI" id="CHEBI:35924"/>
        <dbReference type="ChEBI" id="CHEBI:50058"/>
        <dbReference type="EC" id="1.11.1.24"/>
    </reaction>
</comment>
<feature type="active site" description="Cysteine sulfenic acid (-SOH) intermediate" evidence="6">
    <location>
        <position position="65"/>
    </location>
</feature>
<proteinExistence type="inferred from homology"/>
<dbReference type="PANTHER" id="PTHR43110">
    <property type="entry name" value="THIOL PEROXIDASE"/>
    <property type="match status" value="1"/>
</dbReference>
<dbReference type="Gene3D" id="3.40.30.10">
    <property type="entry name" value="Glutaredoxin"/>
    <property type="match status" value="1"/>
</dbReference>
<dbReference type="PROSITE" id="PS01265">
    <property type="entry name" value="TPX"/>
    <property type="match status" value="1"/>
</dbReference>
<dbReference type="Proteomes" id="UP001144096">
    <property type="component" value="Unassembled WGS sequence"/>
</dbReference>
<evidence type="ECO:0000256" key="5">
    <source>
        <dbReference type="ARBA" id="ARBA00023284"/>
    </source>
</evidence>
<comment type="caution">
    <text evidence="8">The sequence shown here is derived from an EMBL/GenBank/DDBJ whole genome shotgun (WGS) entry which is preliminary data.</text>
</comment>
<dbReference type="EC" id="1.11.1.24" evidence="6"/>
<keyword evidence="1 6" id="KW-0575">Peroxidase</keyword>
<evidence type="ECO:0000256" key="2">
    <source>
        <dbReference type="ARBA" id="ARBA00022862"/>
    </source>
</evidence>
<dbReference type="Pfam" id="PF08534">
    <property type="entry name" value="Redoxin"/>
    <property type="match status" value="1"/>
</dbReference>
<gene>
    <name evidence="6 8" type="primary">tpx</name>
    <name evidence="8" type="ORF">M8542_11900</name>
</gene>
<comment type="subunit">
    <text evidence="6">Homodimer.</text>
</comment>
<comment type="miscellaneous">
    <text evidence="6">The active site is a conserved redox-active cysteine residue, the peroxidatic cysteine (C(P)), which makes the nucleophilic attack on the peroxide substrate. The peroxide oxidizes the C(P)-SH to cysteine sulfenic acid (C(P)-SOH), which then reacts with another cysteine residue, the resolving cysteine (C(R)), to form a disulfide bridge. The disulfide is subsequently reduced by an appropriate electron donor to complete the catalytic cycle. In this atypical 2-Cys peroxiredoxin, C(R) is present in the same subunit to form an intramolecular disulfide. The disulfide is subsequently reduced by thioredoxin.</text>
</comment>
<dbReference type="PROSITE" id="PS51352">
    <property type="entry name" value="THIOREDOXIN_2"/>
    <property type="match status" value="1"/>
</dbReference>
<dbReference type="InterPro" id="IPR002065">
    <property type="entry name" value="TPX"/>
</dbReference>
<dbReference type="InterPro" id="IPR013766">
    <property type="entry name" value="Thioredoxin_domain"/>
</dbReference>
<dbReference type="NCBIfam" id="NF001808">
    <property type="entry name" value="PRK00522.1"/>
    <property type="match status" value="1"/>
</dbReference>
<feature type="domain" description="Thioredoxin" evidence="7">
    <location>
        <begin position="24"/>
        <end position="169"/>
    </location>
</feature>
<dbReference type="RefSeq" id="WP_257920135.1">
    <property type="nucleotide sequence ID" value="NZ_JAMXQV010000004.1"/>
</dbReference>
<dbReference type="HAMAP" id="MF_00269">
    <property type="entry name" value="Tpx"/>
    <property type="match status" value="1"/>
</dbReference>
<dbReference type="GO" id="GO:0008379">
    <property type="term" value="F:thioredoxin peroxidase activity"/>
    <property type="evidence" value="ECO:0007669"/>
    <property type="project" value="UniProtKB-UniRule"/>
</dbReference>
<evidence type="ECO:0000313" key="9">
    <source>
        <dbReference type="Proteomes" id="UP001144096"/>
    </source>
</evidence>
<dbReference type="SUPFAM" id="SSF52833">
    <property type="entry name" value="Thioredoxin-like"/>
    <property type="match status" value="1"/>
</dbReference>
<keyword evidence="4 6" id="KW-1015">Disulfide bond</keyword>
<accession>A0A9X2SIK9</accession>
<dbReference type="EMBL" id="JAMXQV010000004">
    <property type="protein sequence ID" value="MCR6483519.1"/>
    <property type="molecule type" value="Genomic_DNA"/>
</dbReference>
<organism evidence="8 9">
    <name type="scientific">Amycolatopsis iheyensis</name>
    <dbReference type="NCBI Taxonomy" id="2945988"/>
    <lineage>
        <taxon>Bacteria</taxon>
        <taxon>Bacillati</taxon>
        <taxon>Actinomycetota</taxon>
        <taxon>Actinomycetes</taxon>
        <taxon>Pseudonocardiales</taxon>
        <taxon>Pseudonocardiaceae</taxon>
        <taxon>Amycolatopsis</taxon>
    </lineage>
</organism>
<evidence type="ECO:0000259" key="7">
    <source>
        <dbReference type="PROSITE" id="PS51352"/>
    </source>
</evidence>
<evidence type="ECO:0000256" key="6">
    <source>
        <dbReference type="HAMAP-Rule" id="MF_00269"/>
    </source>
</evidence>
<name>A0A9X2SIK9_9PSEU</name>
<dbReference type="InterPro" id="IPR013740">
    <property type="entry name" value="Redoxin"/>
</dbReference>
<dbReference type="InterPro" id="IPR018219">
    <property type="entry name" value="Tpx_CS"/>
</dbReference>
<evidence type="ECO:0000256" key="3">
    <source>
        <dbReference type="ARBA" id="ARBA00023002"/>
    </source>
</evidence>
<evidence type="ECO:0000313" key="8">
    <source>
        <dbReference type="EMBL" id="MCR6483519.1"/>
    </source>
</evidence>
<keyword evidence="5 6" id="KW-0676">Redox-active center</keyword>
<feature type="disulfide bond" description="Redox-active" evidence="6">
    <location>
        <begin position="65"/>
        <end position="99"/>
    </location>
</feature>
<sequence>MTTTERTGVTTFRGHPVTLVGPELAVGDRAPDCTVLAGDMSPVRFADLTGTRVISVVPSLETPVCDLQTRRFNEAVTELGEASVLTVSVDLPFAQARWCGAAGVTGVRVLSDHRDVSFGRAYGVLVKEFRLLARAVFVVDATGTVVHAEYVPAIEQHPDYAAAVAAAREAEQARLDRAA</sequence>
<comment type="function">
    <text evidence="6">Thiol-specific peroxidase that catalyzes the reduction of hydrogen peroxide and organic hydroperoxides to water and alcohols, respectively. Plays a role in cell protection against oxidative stress by detoxifying peroxides.</text>
</comment>
<dbReference type="InterPro" id="IPR050455">
    <property type="entry name" value="Tpx_Peroxidase_subfamily"/>
</dbReference>
<reference evidence="8" key="1">
    <citation type="submission" date="2022-06" db="EMBL/GenBank/DDBJ databases">
        <title>Amycolatopsis iheyaensis sp. nov., a new species of the genus Amycolatopsis isolated from soil in Iheya island, Japan.</title>
        <authorList>
            <person name="Ngamcharungchit C."/>
            <person name="Kanto H."/>
            <person name="Take A."/>
            <person name="Intra B."/>
            <person name="Matsumoto A."/>
            <person name="Panbangred W."/>
            <person name="Inahashi Y."/>
        </authorList>
    </citation>
    <scope>NUCLEOTIDE SEQUENCE</scope>
    <source>
        <strain evidence="8">OK19-0408</strain>
    </source>
</reference>
<keyword evidence="3 6" id="KW-0560">Oxidoreductase</keyword>
<dbReference type="AlphaFoldDB" id="A0A9X2SIK9"/>
<protein>
    <recommendedName>
        <fullName evidence="6">Thiol peroxidase</fullName>
        <shortName evidence="6">Tpx</shortName>
        <ecNumber evidence="6">1.11.1.24</ecNumber>
    </recommendedName>
    <alternativeName>
        <fullName evidence="6">Peroxiredoxin tpx</fullName>
        <shortName evidence="6">Prx</shortName>
    </alternativeName>
    <alternativeName>
        <fullName evidence="6">Thioredoxin peroxidase</fullName>
    </alternativeName>
    <alternativeName>
        <fullName evidence="6">Thioredoxin-dependent peroxiredoxin</fullName>
    </alternativeName>
</protein>
<keyword evidence="2 6" id="KW-0049">Antioxidant</keyword>
<comment type="similarity">
    <text evidence="6">Belongs to the peroxiredoxin family. Tpx subfamily.</text>
</comment>
<dbReference type="InterPro" id="IPR036249">
    <property type="entry name" value="Thioredoxin-like_sf"/>
</dbReference>
<evidence type="ECO:0000256" key="1">
    <source>
        <dbReference type="ARBA" id="ARBA00022559"/>
    </source>
</evidence>
<dbReference type="PANTHER" id="PTHR43110:SF1">
    <property type="entry name" value="THIOL PEROXIDASE"/>
    <property type="match status" value="1"/>
</dbReference>
<keyword evidence="9" id="KW-1185">Reference proteome</keyword>
<dbReference type="CDD" id="cd03014">
    <property type="entry name" value="PRX_Atyp2cys"/>
    <property type="match status" value="1"/>
</dbReference>